<dbReference type="PANTHER" id="PTHR30419:SF28">
    <property type="entry name" value="HTH-TYPE TRANSCRIPTIONAL REGULATOR BSDA"/>
    <property type="match status" value="1"/>
</dbReference>
<comment type="caution">
    <text evidence="2">The sequence shown here is derived from an EMBL/GenBank/DDBJ whole genome shotgun (WGS) entry which is preliminary data.</text>
</comment>
<dbReference type="GO" id="GO:0005829">
    <property type="term" value="C:cytosol"/>
    <property type="evidence" value="ECO:0007669"/>
    <property type="project" value="TreeGrafter"/>
</dbReference>
<evidence type="ECO:0000259" key="1">
    <source>
        <dbReference type="Pfam" id="PF03466"/>
    </source>
</evidence>
<dbReference type="PANTHER" id="PTHR30419">
    <property type="entry name" value="HTH-TYPE TRANSCRIPTIONAL REGULATOR YBHD"/>
    <property type="match status" value="1"/>
</dbReference>
<dbReference type="GO" id="GO:0006355">
    <property type="term" value="P:regulation of DNA-templated transcription"/>
    <property type="evidence" value="ECO:0007669"/>
    <property type="project" value="TreeGrafter"/>
</dbReference>
<proteinExistence type="predicted"/>
<sequence>MAINNLYPISKMLRGYVELYPNVNTSFRQTMGSTEEMRQQLLNGEIDFCVSSPPIEGDNIECIHLFSEEIYLIVPHGHKFSSRKNVDLIEAIDEPFISLKFGFGIRDLTEQLCMLAGFKPKILFESEVALNLIDMVNYNMGIALLPILEWEDLPDRVPVPLHINHPKCSRATALSYLNGHYLTHASRNFINYQIKYFEAIREKSSRKY</sequence>
<dbReference type="Gene3D" id="3.40.190.290">
    <property type="match status" value="1"/>
</dbReference>
<dbReference type="EMBL" id="VSSQ01052231">
    <property type="protein sequence ID" value="MPN06325.1"/>
    <property type="molecule type" value="Genomic_DNA"/>
</dbReference>
<organism evidence="2">
    <name type="scientific">bioreactor metagenome</name>
    <dbReference type="NCBI Taxonomy" id="1076179"/>
    <lineage>
        <taxon>unclassified sequences</taxon>
        <taxon>metagenomes</taxon>
        <taxon>ecological metagenomes</taxon>
    </lineage>
</organism>
<dbReference type="InterPro" id="IPR005119">
    <property type="entry name" value="LysR_subst-bd"/>
</dbReference>
<dbReference type="SUPFAM" id="SSF53850">
    <property type="entry name" value="Periplasmic binding protein-like II"/>
    <property type="match status" value="1"/>
</dbReference>
<dbReference type="InterPro" id="IPR050950">
    <property type="entry name" value="HTH-type_LysR_regulators"/>
</dbReference>
<accession>A0A645EWD0</accession>
<gene>
    <name evidence="2" type="primary">gltC_26</name>
    <name evidence="2" type="ORF">SDC9_153581</name>
</gene>
<feature type="domain" description="LysR substrate-binding" evidence="1">
    <location>
        <begin position="7"/>
        <end position="192"/>
    </location>
</feature>
<name>A0A645EWD0_9ZZZZ</name>
<dbReference type="AlphaFoldDB" id="A0A645EWD0"/>
<protein>
    <submittedName>
        <fullName evidence="2">HTH-type transcriptional regulator GltC</fullName>
    </submittedName>
</protein>
<dbReference type="Pfam" id="PF03466">
    <property type="entry name" value="LysR_substrate"/>
    <property type="match status" value="1"/>
</dbReference>
<evidence type="ECO:0000313" key="2">
    <source>
        <dbReference type="EMBL" id="MPN06325.1"/>
    </source>
</evidence>
<reference evidence="2" key="1">
    <citation type="submission" date="2019-08" db="EMBL/GenBank/DDBJ databases">
        <authorList>
            <person name="Kucharzyk K."/>
            <person name="Murdoch R.W."/>
            <person name="Higgins S."/>
            <person name="Loffler F."/>
        </authorList>
    </citation>
    <scope>NUCLEOTIDE SEQUENCE</scope>
</reference>